<keyword evidence="3" id="KW-0963">Cytoplasm</keyword>
<gene>
    <name evidence="10" type="ORF">LCGC14_2766480</name>
</gene>
<keyword evidence="8" id="KW-0505">Motor protein</keyword>
<evidence type="ECO:0000256" key="1">
    <source>
        <dbReference type="ARBA" id="ARBA00004245"/>
    </source>
</evidence>
<dbReference type="SMART" id="SM00028">
    <property type="entry name" value="TPR"/>
    <property type="match status" value="2"/>
</dbReference>
<protein>
    <submittedName>
        <fullName evidence="10">Uncharacterized protein</fullName>
    </submittedName>
</protein>
<keyword evidence="5" id="KW-0677">Repeat</keyword>
<dbReference type="GO" id="GO:0005871">
    <property type="term" value="C:kinesin complex"/>
    <property type="evidence" value="ECO:0007669"/>
    <property type="project" value="InterPro"/>
</dbReference>
<dbReference type="Pfam" id="PF13424">
    <property type="entry name" value="TPR_12"/>
    <property type="match status" value="1"/>
</dbReference>
<keyword evidence="4" id="KW-0493">Microtubule</keyword>
<accession>A0A0F8ZJ87</accession>
<evidence type="ECO:0000256" key="2">
    <source>
        <dbReference type="ARBA" id="ARBA00009622"/>
    </source>
</evidence>
<dbReference type="Gene3D" id="1.25.40.10">
    <property type="entry name" value="Tetratricopeptide repeat domain"/>
    <property type="match status" value="1"/>
</dbReference>
<dbReference type="PROSITE" id="PS50005">
    <property type="entry name" value="TPR"/>
    <property type="match status" value="1"/>
</dbReference>
<dbReference type="PANTHER" id="PTHR45783">
    <property type="entry name" value="KINESIN LIGHT CHAIN"/>
    <property type="match status" value="1"/>
</dbReference>
<evidence type="ECO:0000256" key="5">
    <source>
        <dbReference type="ARBA" id="ARBA00022737"/>
    </source>
</evidence>
<proteinExistence type="inferred from homology"/>
<dbReference type="SUPFAM" id="SSF48452">
    <property type="entry name" value="TPR-like"/>
    <property type="match status" value="1"/>
</dbReference>
<evidence type="ECO:0000256" key="9">
    <source>
        <dbReference type="ARBA" id="ARBA00023212"/>
    </source>
</evidence>
<evidence type="ECO:0000256" key="3">
    <source>
        <dbReference type="ARBA" id="ARBA00022490"/>
    </source>
</evidence>
<dbReference type="PANTHER" id="PTHR45783:SF3">
    <property type="entry name" value="KINESIN LIGHT CHAIN"/>
    <property type="match status" value="1"/>
</dbReference>
<organism evidence="10">
    <name type="scientific">marine sediment metagenome</name>
    <dbReference type="NCBI Taxonomy" id="412755"/>
    <lineage>
        <taxon>unclassified sequences</taxon>
        <taxon>metagenomes</taxon>
        <taxon>ecological metagenomes</taxon>
    </lineage>
</organism>
<name>A0A0F8ZJ87_9ZZZZ</name>
<dbReference type="GO" id="GO:0019894">
    <property type="term" value="F:kinesin binding"/>
    <property type="evidence" value="ECO:0007669"/>
    <property type="project" value="TreeGrafter"/>
</dbReference>
<keyword evidence="9" id="KW-0206">Cytoskeleton</keyword>
<evidence type="ECO:0000256" key="6">
    <source>
        <dbReference type="ARBA" id="ARBA00022803"/>
    </source>
</evidence>
<comment type="subcellular location">
    <subcellularLocation>
        <location evidence="1">Cytoplasm</location>
        <location evidence="1">Cytoskeleton</location>
    </subcellularLocation>
</comment>
<evidence type="ECO:0000256" key="4">
    <source>
        <dbReference type="ARBA" id="ARBA00022701"/>
    </source>
</evidence>
<dbReference type="InterPro" id="IPR002151">
    <property type="entry name" value="Kinesin_light"/>
</dbReference>
<reference evidence="10" key="1">
    <citation type="journal article" date="2015" name="Nature">
        <title>Complex archaea that bridge the gap between prokaryotes and eukaryotes.</title>
        <authorList>
            <person name="Spang A."/>
            <person name="Saw J.H."/>
            <person name="Jorgensen S.L."/>
            <person name="Zaremba-Niedzwiedzka K."/>
            <person name="Martijn J."/>
            <person name="Lind A.E."/>
            <person name="van Eijk R."/>
            <person name="Schleper C."/>
            <person name="Guy L."/>
            <person name="Ettema T.J."/>
        </authorList>
    </citation>
    <scope>NUCLEOTIDE SEQUENCE</scope>
</reference>
<dbReference type="GO" id="GO:0007018">
    <property type="term" value="P:microtubule-based movement"/>
    <property type="evidence" value="ECO:0007669"/>
    <property type="project" value="TreeGrafter"/>
</dbReference>
<comment type="similarity">
    <text evidence="2">Belongs to the kinesin light chain family.</text>
</comment>
<evidence type="ECO:0000313" key="10">
    <source>
        <dbReference type="EMBL" id="KKK86115.1"/>
    </source>
</evidence>
<dbReference type="GO" id="GO:0005737">
    <property type="term" value="C:cytoplasm"/>
    <property type="evidence" value="ECO:0007669"/>
    <property type="project" value="TreeGrafter"/>
</dbReference>
<keyword evidence="7" id="KW-0175">Coiled coil</keyword>
<dbReference type="InterPro" id="IPR011990">
    <property type="entry name" value="TPR-like_helical_dom_sf"/>
</dbReference>
<comment type="caution">
    <text evidence="10">The sequence shown here is derived from an EMBL/GenBank/DDBJ whole genome shotgun (WGS) entry which is preliminary data.</text>
</comment>
<dbReference type="EMBL" id="LAZR01050999">
    <property type="protein sequence ID" value="KKK86115.1"/>
    <property type="molecule type" value="Genomic_DNA"/>
</dbReference>
<feature type="non-terminal residue" evidence="10">
    <location>
        <position position="132"/>
    </location>
</feature>
<evidence type="ECO:0000256" key="7">
    <source>
        <dbReference type="ARBA" id="ARBA00023054"/>
    </source>
</evidence>
<evidence type="ECO:0000256" key="8">
    <source>
        <dbReference type="ARBA" id="ARBA00023175"/>
    </source>
</evidence>
<keyword evidence="6" id="KW-0802">TPR repeat</keyword>
<dbReference type="GO" id="GO:0005874">
    <property type="term" value="C:microtubule"/>
    <property type="evidence" value="ECO:0007669"/>
    <property type="project" value="UniProtKB-KW"/>
</dbReference>
<dbReference type="InterPro" id="IPR019734">
    <property type="entry name" value="TPR_rpt"/>
</dbReference>
<dbReference type="AlphaFoldDB" id="A0A0F8ZJ87"/>
<sequence>MKSAQATITVLMLLLTPSAALPQGAGIEWDILNQEVRSLYQNGQYDRAVVVAEKALTIQVKALGPDHPDVATSLNNLAMLYKNQGEYALAEPLYKRSLAIKEKVHGPEHPDVATTLKNLARLYKTQGKYAEA</sequence>